<dbReference type="Proteomes" id="UP000246569">
    <property type="component" value="Unassembled WGS sequence"/>
</dbReference>
<dbReference type="SUPFAM" id="SSF110997">
    <property type="entry name" value="Sporulation related repeat"/>
    <property type="match status" value="1"/>
</dbReference>
<reference evidence="4 5" key="1">
    <citation type="submission" date="2018-05" db="EMBL/GenBank/DDBJ databases">
        <title>Genomic Encyclopedia of Type Strains, Phase IV (KMG-IV): sequencing the most valuable type-strain genomes for metagenomic binning, comparative biology and taxonomic classification.</title>
        <authorList>
            <person name="Goeker M."/>
        </authorList>
    </citation>
    <scope>NUCLEOTIDE SEQUENCE [LARGE SCALE GENOMIC DNA]</scope>
    <source>
        <strain evidence="4 5">DSM 23606</strain>
    </source>
</reference>
<dbReference type="InterPro" id="IPR052521">
    <property type="entry name" value="Cell_div_SPOR-domain"/>
</dbReference>
<feature type="compositionally biased region" description="Polar residues" evidence="1">
    <location>
        <begin position="71"/>
        <end position="83"/>
    </location>
</feature>
<proteinExistence type="predicted"/>
<evidence type="ECO:0000313" key="5">
    <source>
        <dbReference type="Proteomes" id="UP000246569"/>
    </source>
</evidence>
<evidence type="ECO:0000256" key="1">
    <source>
        <dbReference type="SAM" id="MobiDB-lite"/>
    </source>
</evidence>
<gene>
    <name evidence="4" type="ORF">C7443_102539</name>
</gene>
<comment type="caution">
    <text evidence="4">The sequence shown here is derived from an EMBL/GenBank/DDBJ whole genome shotgun (WGS) entry which is preliminary data.</text>
</comment>
<organism evidence="4 5">
    <name type="scientific">Plasticicumulans acidivorans</name>
    <dbReference type="NCBI Taxonomy" id="886464"/>
    <lineage>
        <taxon>Bacteria</taxon>
        <taxon>Pseudomonadati</taxon>
        <taxon>Pseudomonadota</taxon>
        <taxon>Gammaproteobacteria</taxon>
        <taxon>Candidatus Competibacteraceae</taxon>
        <taxon>Plasticicumulans</taxon>
    </lineage>
</organism>
<dbReference type="InterPro" id="IPR036680">
    <property type="entry name" value="SPOR-like_sf"/>
</dbReference>
<keyword evidence="2" id="KW-1133">Transmembrane helix</keyword>
<accession>A0A317MZ43</accession>
<dbReference type="RefSeq" id="WP_110017505.1">
    <property type="nucleotide sequence ID" value="NZ_QGTJ01000002.1"/>
</dbReference>
<dbReference type="GO" id="GO:0030428">
    <property type="term" value="C:cell septum"/>
    <property type="evidence" value="ECO:0007669"/>
    <property type="project" value="TreeGrafter"/>
</dbReference>
<protein>
    <submittedName>
        <fullName evidence="4">Sporulation related protein</fullName>
    </submittedName>
</protein>
<dbReference type="PANTHER" id="PTHR38687:SF1">
    <property type="entry name" value="CELL DIVISION PROTEIN DEDD"/>
    <property type="match status" value="1"/>
</dbReference>
<feature type="region of interest" description="Disordered" evidence="1">
    <location>
        <begin position="63"/>
        <end position="89"/>
    </location>
</feature>
<dbReference type="InterPro" id="IPR007730">
    <property type="entry name" value="SPOR-like_dom"/>
</dbReference>
<dbReference type="GO" id="GO:0032153">
    <property type="term" value="C:cell division site"/>
    <property type="evidence" value="ECO:0007669"/>
    <property type="project" value="TreeGrafter"/>
</dbReference>
<dbReference type="EMBL" id="QGTJ01000002">
    <property type="protein sequence ID" value="PWV64885.1"/>
    <property type="molecule type" value="Genomic_DNA"/>
</dbReference>
<dbReference type="GO" id="GO:0032506">
    <property type="term" value="P:cytokinetic process"/>
    <property type="evidence" value="ECO:0007669"/>
    <property type="project" value="TreeGrafter"/>
</dbReference>
<feature type="transmembrane region" description="Helical" evidence="2">
    <location>
        <begin position="20"/>
        <end position="43"/>
    </location>
</feature>
<evidence type="ECO:0000313" key="4">
    <source>
        <dbReference type="EMBL" id="PWV64885.1"/>
    </source>
</evidence>
<sequence length="231" mass="24637">MPVRRDYKPVPRKKSAPTGVRILGWSVVSLTLVGAGAIGWSWWQSRHPLTAQTPVAATPVVSAPAVASAPGQDTRSVRHTTAPTPQPAEKSRFSFYQDLQNRQVTIPEDEIGPTGNKPPNSTLAAQTIRIAPQTAPTPTATAQRVSINTSSNGGNGFAVQAGSFSTQAQAERVRANLALLGISAHTEKGRDASGNPIYRVRTGPIRDEQAIQSVRQRLSANGFDSSKVRLD</sequence>
<dbReference type="GO" id="GO:0042834">
    <property type="term" value="F:peptidoglycan binding"/>
    <property type="evidence" value="ECO:0007669"/>
    <property type="project" value="InterPro"/>
</dbReference>
<feature type="domain" description="SPOR" evidence="3">
    <location>
        <begin position="151"/>
        <end position="231"/>
    </location>
</feature>
<keyword evidence="2" id="KW-0472">Membrane</keyword>
<dbReference type="PROSITE" id="PS51724">
    <property type="entry name" value="SPOR"/>
    <property type="match status" value="1"/>
</dbReference>
<keyword evidence="5" id="KW-1185">Reference proteome</keyword>
<dbReference type="AlphaFoldDB" id="A0A317MZ43"/>
<dbReference type="PANTHER" id="PTHR38687">
    <property type="entry name" value="CELL DIVISION PROTEIN DEDD-RELATED"/>
    <property type="match status" value="1"/>
</dbReference>
<dbReference type="Pfam" id="PF05036">
    <property type="entry name" value="SPOR"/>
    <property type="match status" value="1"/>
</dbReference>
<dbReference type="OrthoDB" id="8558195at2"/>
<dbReference type="Gene3D" id="3.30.70.1070">
    <property type="entry name" value="Sporulation related repeat"/>
    <property type="match status" value="1"/>
</dbReference>
<keyword evidence="2" id="KW-0812">Transmembrane</keyword>
<name>A0A317MZ43_9GAMM</name>
<evidence type="ECO:0000256" key="2">
    <source>
        <dbReference type="SAM" id="Phobius"/>
    </source>
</evidence>
<evidence type="ECO:0000259" key="3">
    <source>
        <dbReference type="PROSITE" id="PS51724"/>
    </source>
</evidence>